<evidence type="ECO:0000313" key="2">
    <source>
        <dbReference type="Proteomes" id="UP000586827"/>
    </source>
</evidence>
<accession>A0A849BNV3</accession>
<dbReference type="AlphaFoldDB" id="A0A849BNV3"/>
<gene>
    <name evidence="1" type="ORF">HLB23_00580</name>
</gene>
<dbReference type="InterPro" id="IPR029063">
    <property type="entry name" value="SAM-dependent_MTases_sf"/>
</dbReference>
<keyword evidence="1" id="KW-0808">Transferase</keyword>
<dbReference type="GO" id="GO:0008168">
    <property type="term" value="F:methyltransferase activity"/>
    <property type="evidence" value="ECO:0007669"/>
    <property type="project" value="UniProtKB-KW"/>
</dbReference>
<dbReference type="Gene3D" id="3.40.50.150">
    <property type="entry name" value="Vaccinia Virus protein VP39"/>
    <property type="match status" value="1"/>
</dbReference>
<dbReference type="RefSeq" id="WP_067520770.1">
    <property type="nucleotide sequence ID" value="NZ_JABELX010000001.1"/>
</dbReference>
<reference evidence="1 2" key="1">
    <citation type="submission" date="2020-05" db="EMBL/GenBank/DDBJ databases">
        <title>MicrobeNet Type strains.</title>
        <authorList>
            <person name="Nicholson A.C."/>
        </authorList>
    </citation>
    <scope>NUCLEOTIDE SEQUENCE [LARGE SCALE GENOMIC DNA]</scope>
    <source>
        <strain evidence="1 2">JCM 3224</strain>
    </source>
</reference>
<proteinExistence type="predicted"/>
<dbReference type="Proteomes" id="UP000586827">
    <property type="component" value="Unassembled WGS sequence"/>
</dbReference>
<evidence type="ECO:0000313" key="1">
    <source>
        <dbReference type="EMBL" id="NNH68392.1"/>
    </source>
</evidence>
<dbReference type="EMBL" id="JABELX010000001">
    <property type="protein sequence ID" value="NNH68392.1"/>
    <property type="molecule type" value="Genomic_DNA"/>
</dbReference>
<dbReference type="CDD" id="cd02440">
    <property type="entry name" value="AdoMet_MTases"/>
    <property type="match status" value="1"/>
</dbReference>
<organism evidence="1 2">
    <name type="scientific">Nocardia uniformis</name>
    <dbReference type="NCBI Taxonomy" id="53432"/>
    <lineage>
        <taxon>Bacteria</taxon>
        <taxon>Bacillati</taxon>
        <taxon>Actinomycetota</taxon>
        <taxon>Actinomycetes</taxon>
        <taxon>Mycobacteriales</taxon>
        <taxon>Nocardiaceae</taxon>
        <taxon>Nocardia</taxon>
    </lineage>
</organism>
<name>A0A849BNV3_9NOCA</name>
<protein>
    <submittedName>
        <fullName evidence="1">Class I SAM-dependent methyltransferase</fullName>
    </submittedName>
</protein>
<dbReference type="GO" id="GO:0032259">
    <property type="term" value="P:methylation"/>
    <property type="evidence" value="ECO:0007669"/>
    <property type="project" value="UniProtKB-KW"/>
</dbReference>
<keyword evidence="2" id="KW-1185">Reference proteome</keyword>
<dbReference type="SUPFAM" id="SSF53335">
    <property type="entry name" value="S-adenosyl-L-methionine-dependent methyltransferases"/>
    <property type="match status" value="1"/>
</dbReference>
<comment type="caution">
    <text evidence="1">The sequence shown here is derived from an EMBL/GenBank/DDBJ whole genome shotgun (WGS) entry which is preliminary data.</text>
</comment>
<keyword evidence="1" id="KW-0489">Methyltransferase</keyword>
<sequence length="248" mass="26622">MTSATRSDEFYDRTAEYVGVLLRDVWTALGPAVTAALSDIDPAHPLVDIGAGVGDGTAALAQAFPEVPIIAIEPNPALRTALLVRVSRDPALTDRVTIIGRTALDSIDDLPETVSGFVLANVLGHFTAAERYRLWELIAARLAGGARAIVTLAPPTRPELIAETPMSEASVGRFRYTGTAAAEPTGPDAVTWTMRYTVHDGDTVRDRLTASDIWYVLTPEQLTAEAAEHGLHTEAVDPQLSVWAIRRT</sequence>